<dbReference type="InterPro" id="IPR000595">
    <property type="entry name" value="cNMP-bd_dom"/>
</dbReference>
<dbReference type="SMART" id="SM00100">
    <property type="entry name" value="cNMP"/>
    <property type="match status" value="1"/>
</dbReference>
<dbReference type="Pfam" id="PF00027">
    <property type="entry name" value="cNMP_binding"/>
    <property type="match status" value="1"/>
</dbReference>
<reference evidence="2 5" key="2">
    <citation type="submission" date="2016-10" db="EMBL/GenBank/DDBJ databases">
        <title>Hydorgenophaga sp. LPB0072 isolated from gastropod.</title>
        <authorList>
            <person name="Kim E."/>
            <person name="Yi H."/>
        </authorList>
    </citation>
    <scope>NUCLEOTIDE SEQUENCE [LARGE SCALE GENOMIC DNA]</scope>
    <source>
        <strain evidence="2 5">LPB0072</strain>
    </source>
</reference>
<reference evidence="3 4" key="1">
    <citation type="submission" date="2016-02" db="EMBL/GenBank/DDBJ databases">
        <title>Draft genome sequence of Hydrogenophaga sp. LPB0072.</title>
        <authorList>
            <person name="Shin S.-K."/>
            <person name="Yi H."/>
        </authorList>
    </citation>
    <scope>NUCLEOTIDE SEQUENCE [LARGE SCALE GENOMIC DNA]</scope>
    <source>
        <strain evidence="3 4">LPB0072</strain>
    </source>
</reference>
<evidence type="ECO:0000313" key="5">
    <source>
        <dbReference type="Proteomes" id="UP000185680"/>
    </source>
</evidence>
<evidence type="ECO:0000313" key="3">
    <source>
        <dbReference type="EMBL" id="OAD42153.1"/>
    </source>
</evidence>
<sequence length="209" mass="23208">MPSLTEVNRPPAASGAWQRLLESAAGGPLPDWDQLAPHIALKALPAGATVFDQGTKHPYIYAVREGLIKLSYIDDNGGEWVKSFASEGRFFASIAALQADGRTSFMSTAIEASQLERLPYRILNELASRHLAWARAVQQMTMLFASRKEARERDLLTLTPEGRYRAFLADNPAMEKRIAQKDLARYLGLTPVGLNRIVTRVRRTSAQQV</sequence>
<evidence type="ECO:0000313" key="4">
    <source>
        <dbReference type="Proteomes" id="UP000185657"/>
    </source>
</evidence>
<evidence type="ECO:0000259" key="1">
    <source>
        <dbReference type="PROSITE" id="PS50042"/>
    </source>
</evidence>
<dbReference type="RefSeq" id="WP_066089282.1">
    <property type="nucleotide sequence ID" value="NZ_CP017476.1"/>
</dbReference>
<gene>
    <name evidence="2" type="ORF">LPB072_16040</name>
    <name evidence="3" type="ORF">LPB72_09290</name>
</gene>
<dbReference type="STRING" id="1763535.LPB072_16040"/>
<dbReference type="PROSITE" id="PS50042">
    <property type="entry name" value="CNMP_BINDING_3"/>
    <property type="match status" value="1"/>
</dbReference>
<feature type="domain" description="Cyclic nucleotide-binding" evidence="1">
    <location>
        <begin position="34"/>
        <end position="104"/>
    </location>
</feature>
<name>A0A167I4X4_9BURK</name>
<dbReference type="Gene3D" id="2.60.120.10">
    <property type="entry name" value="Jelly Rolls"/>
    <property type="match status" value="1"/>
</dbReference>
<evidence type="ECO:0000313" key="2">
    <source>
        <dbReference type="EMBL" id="AOW14125.1"/>
    </source>
</evidence>
<keyword evidence="4" id="KW-1185">Reference proteome</keyword>
<dbReference type="EMBL" id="LVWD01000011">
    <property type="protein sequence ID" value="OAD42153.1"/>
    <property type="molecule type" value="Genomic_DNA"/>
</dbReference>
<dbReference type="InterPro" id="IPR018490">
    <property type="entry name" value="cNMP-bd_dom_sf"/>
</dbReference>
<accession>A0A167I4X4</accession>
<dbReference type="AlphaFoldDB" id="A0A167I4X4"/>
<organism evidence="2 5">
    <name type="scientific">Hydrogenophaga crassostreae</name>
    <dbReference type="NCBI Taxonomy" id="1763535"/>
    <lineage>
        <taxon>Bacteria</taxon>
        <taxon>Pseudomonadati</taxon>
        <taxon>Pseudomonadota</taxon>
        <taxon>Betaproteobacteria</taxon>
        <taxon>Burkholderiales</taxon>
        <taxon>Comamonadaceae</taxon>
        <taxon>Hydrogenophaga</taxon>
    </lineage>
</organism>
<protein>
    <recommendedName>
        <fullName evidence="1">Cyclic nucleotide-binding domain-containing protein</fullName>
    </recommendedName>
</protein>
<dbReference type="Proteomes" id="UP000185680">
    <property type="component" value="Chromosome"/>
</dbReference>
<dbReference type="CDD" id="cd00038">
    <property type="entry name" value="CAP_ED"/>
    <property type="match status" value="1"/>
</dbReference>
<dbReference type="OrthoDB" id="9798104at2"/>
<dbReference type="Proteomes" id="UP000185657">
    <property type="component" value="Unassembled WGS sequence"/>
</dbReference>
<dbReference type="KEGG" id="hyl:LPB072_16040"/>
<proteinExistence type="predicted"/>
<dbReference type="EMBL" id="CP017476">
    <property type="protein sequence ID" value="AOW14125.1"/>
    <property type="molecule type" value="Genomic_DNA"/>
</dbReference>
<dbReference type="InterPro" id="IPR014710">
    <property type="entry name" value="RmlC-like_jellyroll"/>
</dbReference>
<dbReference type="SUPFAM" id="SSF51206">
    <property type="entry name" value="cAMP-binding domain-like"/>
    <property type="match status" value="1"/>
</dbReference>